<feature type="compositionally biased region" description="Acidic residues" evidence="1">
    <location>
        <begin position="57"/>
        <end position="80"/>
    </location>
</feature>
<keyword evidence="2" id="KW-0614">Plasmid</keyword>
<gene>
    <name evidence="2" type="ORF">KU306_18275</name>
</gene>
<feature type="region of interest" description="Disordered" evidence="1">
    <location>
        <begin position="224"/>
        <end position="243"/>
    </location>
</feature>
<proteinExistence type="predicted"/>
<protein>
    <submittedName>
        <fullName evidence="2">Uncharacterized protein</fullName>
    </submittedName>
</protein>
<evidence type="ECO:0000256" key="1">
    <source>
        <dbReference type="SAM" id="MobiDB-lite"/>
    </source>
</evidence>
<feature type="region of interest" description="Disordered" evidence="1">
    <location>
        <begin position="20"/>
        <end position="96"/>
    </location>
</feature>
<dbReference type="PROSITE" id="PS51257">
    <property type="entry name" value="PROKAR_LIPOPROTEIN"/>
    <property type="match status" value="1"/>
</dbReference>
<keyword evidence="3" id="KW-1185">Reference proteome</keyword>
<evidence type="ECO:0000313" key="2">
    <source>
        <dbReference type="EMBL" id="UVE52274.1"/>
    </source>
</evidence>
<dbReference type="RefSeq" id="WP_007541401.1">
    <property type="nucleotide sequence ID" value="NZ_CP078065.1"/>
</dbReference>
<evidence type="ECO:0000313" key="3">
    <source>
        <dbReference type="Proteomes" id="UP001058330"/>
    </source>
</evidence>
<sequence>MPPTRRQLLQSAGVISLGFATGCLGDAGGGSGSDPKETTDGSEDTTEDTPNETTTEQPEDTTDMPDDTDTPTDEPTDTDAPDASTMSLANVDSAPDIPLEPAVEVTKADATQDHPPQVEITLSNTSDEMVSAGEGRAIFFEHVTDESGELTFLPAEKDYPAEPGCWRLSEPLMVTTEYRMESFDADESRSKRVDLYGTSQGKGESGCLPAGEYRFETTIAVGNASGSDEDRTEATWGFSVTLD</sequence>
<name>A0ABY5RIT4_HALLR</name>
<geneLocation type="plasmid" evidence="2 3">
    <name>pHl5678-2</name>
</geneLocation>
<dbReference type="Proteomes" id="UP001058330">
    <property type="component" value="Plasmid pHl5678-2"/>
</dbReference>
<organism evidence="2 3">
    <name type="scientific">Haloferax larsenii</name>
    <dbReference type="NCBI Taxonomy" id="302484"/>
    <lineage>
        <taxon>Archaea</taxon>
        <taxon>Methanobacteriati</taxon>
        <taxon>Methanobacteriota</taxon>
        <taxon>Stenosarchaea group</taxon>
        <taxon>Halobacteria</taxon>
        <taxon>Halobacteriales</taxon>
        <taxon>Haloferacaceae</taxon>
        <taxon>Haloferax</taxon>
    </lineage>
</organism>
<feature type="compositionally biased region" description="Acidic residues" evidence="1">
    <location>
        <begin position="40"/>
        <end position="50"/>
    </location>
</feature>
<dbReference type="EMBL" id="CP078065">
    <property type="protein sequence ID" value="UVE52274.1"/>
    <property type="molecule type" value="Genomic_DNA"/>
</dbReference>
<reference evidence="2" key="1">
    <citation type="submission" date="2021-07" db="EMBL/GenBank/DDBJ databases">
        <title>Studies on halocins as antimicrobial molecules from haloarchaea.</title>
        <authorList>
            <person name="Kumar S."/>
            <person name="Khare S.K."/>
        </authorList>
    </citation>
    <scope>NUCLEOTIDE SEQUENCE</scope>
    <source>
        <strain evidence="2">NCIM 5678</strain>
        <plasmid evidence="2">pHl5678-2</plasmid>
    </source>
</reference>
<accession>A0ABY5RIT4</accession>
<dbReference type="GeneID" id="74530907"/>